<dbReference type="AlphaFoldDB" id="A0A7C2XZH4"/>
<dbReference type="PANTHER" id="PTHR38431:SF1">
    <property type="entry name" value="BLL2305 PROTEIN"/>
    <property type="match status" value="1"/>
</dbReference>
<proteinExistence type="predicted"/>
<feature type="domain" description="PBP" evidence="1">
    <location>
        <begin position="46"/>
        <end position="236"/>
    </location>
</feature>
<dbReference type="InterPro" id="IPR024370">
    <property type="entry name" value="PBP_domain"/>
</dbReference>
<name>A0A7C2XZH4_9BACT</name>
<dbReference type="Pfam" id="PF12727">
    <property type="entry name" value="PBP_like"/>
    <property type="match status" value="1"/>
</dbReference>
<feature type="non-terminal residue" evidence="2">
    <location>
        <position position="1"/>
    </location>
</feature>
<dbReference type="EMBL" id="DSDS01000113">
    <property type="protein sequence ID" value="HET98039.1"/>
    <property type="molecule type" value="Genomic_DNA"/>
</dbReference>
<evidence type="ECO:0000313" key="2">
    <source>
        <dbReference type="EMBL" id="HET98039.1"/>
    </source>
</evidence>
<dbReference type="Gene3D" id="3.40.190.10">
    <property type="entry name" value="Periplasmic binding protein-like II"/>
    <property type="match status" value="1"/>
</dbReference>
<dbReference type="SUPFAM" id="SSF53850">
    <property type="entry name" value="Periplasmic binding protein-like II"/>
    <property type="match status" value="1"/>
</dbReference>
<dbReference type="Proteomes" id="UP000885986">
    <property type="component" value="Unassembled WGS sequence"/>
</dbReference>
<comment type="caution">
    <text evidence="2">The sequence shown here is derived from an EMBL/GenBank/DDBJ whole genome shotgun (WGS) entry which is preliminary data.</text>
</comment>
<accession>A0A7C2XZH4</accession>
<gene>
    <name evidence="2" type="ORF">ENN98_05000</name>
</gene>
<sequence length="264" mass="28673">LTVPAGSEGIGAGELVPVELLRSLAEIDNTLVFIGSHDNILDVLANLLHRHRPLVRLSSSHVGSMGGIMAIKRGEAHLAGTHLIDEASGEYNVPFIRKMLPDLPLILINLAWRQQGLLVPKGNPKGISGFADLRRDDITFINRQRGAGTRILTDLNLKKMGIGPEEVKGYQREEYTHMTVASAVASGAADTGLGILAAARALDLDFVPVARERYDLIVPTAFAADRKVAVLLAMIRENREFRTTVEQLGGYDLSDCGRSMYQQG</sequence>
<protein>
    <submittedName>
        <fullName evidence="2">Molybdopterin biosynthesis protein</fullName>
    </submittedName>
</protein>
<reference evidence="2" key="1">
    <citation type="journal article" date="2020" name="mSystems">
        <title>Genome- and Community-Level Interaction Insights into Carbon Utilization and Element Cycling Functions of Hydrothermarchaeota in Hydrothermal Sediment.</title>
        <authorList>
            <person name="Zhou Z."/>
            <person name="Liu Y."/>
            <person name="Xu W."/>
            <person name="Pan J."/>
            <person name="Luo Z.H."/>
            <person name="Li M."/>
        </authorList>
    </citation>
    <scope>NUCLEOTIDE SEQUENCE [LARGE SCALE GENOMIC DNA]</scope>
    <source>
        <strain evidence="2">SpSt-1224</strain>
    </source>
</reference>
<organism evidence="2">
    <name type="scientific">Desulfurivibrio alkaliphilus</name>
    <dbReference type="NCBI Taxonomy" id="427923"/>
    <lineage>
        <taxon>Bacteria</taxon>
        <taxon>Pseudomonadati</taxon>
        <taxon>Thermodesulfobacteriota</taxon>
        <taxon>Desulfobulbia</taxon>
        <taxon>Desulfobulbales</taxon>
        <taxon>Desulfobulbaceae</taxon>
        <taxon>Desulfurivibrio</taxon>
    </lineage>
</organism>
<dbReference type="UniPathway" id="UPA00344"/>
<dbReference type="PANTHER" id="PTHR38431">
    <property type="entry name" value="BLL2305 PROTEIN"/>
    <property type="match status" value="1"/>
</dbReference>
<evidence type="ECO:0000259" key="1">
    <source>
        <dbReference type="Pfam" id="PF12727"/>
    </source>
</evidence>